<reference evidence="2 3" key="1">
    <citation type="submission" date="2021-01" db="EMBL/GenBank/DDBJ databases">
        <title>Cercospora kikuchii MAFF 305040 whole genome shotgun sequence.</title>
        <authorList>
            <person name="Kashiwa T."/>
            <person name="Suzuki T."/>
        </authorList>
    </citation>
    <scope>NUCLEOTIDE SEQUENCE [LARGE SCALE GENOMIC DNA]</scope>
    <source>
        <strain evidence="2 3">MAFF 305040</strain>
    </source>
</reference>
<gene>
    <name evidence="2" type="ORF">CKM354_000712700</name>
</gene>
<protein>
    <submittedName>
        <fullName evidence="2">Uncharacterized protein</fullName>
    </submittedName>
</protein>
<accession>A0A9P3CT64</accession>
<proteinExistence type="predicted"/>
<organism evidence="2 3">
    <name type="scientific">Cercospora kikuchii</name>
    <dbReference type="NCBI Taxonomy" id="84275"/>
    <lineage>
        <taxon>Eukaryota</taxon>
        <taxon>Fungi</taxon>
        <taxon>Dikarya</taxon>
        <taxon>Ascomycota</taxon>
        <taxon>Pezizomycotina</taxon>
        <taxon>Dothideomycetes</taxon>
        <taxon>Dothideomycetidae</taxon>
        <taxon>Mycosphaerellales</taxon>
        <taxon>Mycosphaerellaceae</taxon>
        <taxon>Cercospora</taxon>
    </lineage>
</organism>
<dbReference type="RefSeq" id="XP_044658405.1">
    <property type="nucleotide sequence ID" value="XM_044802470.1"/>
</dbReference>
<dbReference type="OrthoDB" id="3650818at2759"/>
<dbReference type="GeneID" id="68292702"/>
<dbReference type="AlphaFoldDB" id="A0A9P3CT64"/>
<name>A0A9P3CT64_9PEZI</name>
<feature type="compositionally biased region" description="Polar residues" evidence="1">
    <location>
        <begin position="10"/>
        <end position="28"/>
    </location>
</feature>
<evidence type="ECO:0000313" key="3">
    <source>
        <dbReference type="Proteomes" id="UP000825890"/>
    </source>
</evidence>
<keyword evidence="3" id="KW-1185">Reference proteome</keyword>
<comment type="caution">
    <text evidence="2">The sequence shown here is derived from an EMBL/GenBank/DDBJ whole genome shotgun (WGS) entry which is preliminary data.</text>
</comment>
<evidence type="ECO:0000313" key="2">
    <source>
        <dbReference type="EMBL" id="GIZ43918.1"/>
    </source>
</evidence>
<evidence type="ECO:0000256" key="1">
    <source>
        <dbReference type="SAM" id="MobiDB-lite"/>
    </source>
</evidence>
<feature type="region of interest" description="Disordered" evidence="1">
    <location>
        <begin position="10"/>
        <end position="31"/>
    </location>
</feature>
<dbReference type="EMBL" id="BOLY01000004">
    <property type="protein sequence ID" value="GIZ43918.1"/>
    <property type="molecule type" value="Genomic_DNA"/>
</dbReference>
<dbReference type="Proteomes" id="UP000825890">
    <property type="component" value="Unassembled WGS sequence"/>
</dbReference>
<sequence length="321" mass="34148">MLSLLGLNAATNLHTRQEQPSPENSSAEISLMGIGPGGLGISVSNTSDQVLFASANQHPNLTTSASFSFGTKQNLDDDTTWNWRVNITNVDVSPLSDRLAPGQHAANLAADLQWPGGGTFQSYLDRQQDKFGSPNPIVQMEELCLSSSSYSLPANITSRYSGDDDGNCTNVLGQECYASLLAARQDSGPCAGPINNTRWQTLPGCEDAFNVRKIGGGPSIDIANDTQVLIRNYRNESLTSGDPIFHLTYRPLPASDLSSFEAAQSRLNMLYLTGGYSSEPVLLCQVVSPPASSSAPQAHHAKISAFAAAAVVTLLTITTQL</sequence>